<keyword evidence="5" id="KW-0067">ATP-binding</keyword>
<feature type="domain" description="Helicase ATP-binding" evidence="11">
    <location>
        <begin position="363"/>
        <end position="544"/>
    </location>
</feature>
<feature type="compositionally biased region" description="Polar residues" evidence="10">
    <location>
        <begin position="92"/>
        <end position="142"/>
    </location>
</feature>
<keyword evidence="3" id="KW-0378">Hydrolase</keyword>
<dbReference type="Proteomes" id="UP000307173">
    <property type="component" value="Unassembled WGS sequence"/>
</dbReference>
<dbReference type="InterPro" id="IPR011545">
    <property type="entry name" value="DEAD/DEAH_box_helicase_dom"/>
</dbReference>
<dbReference type="AlphaFoldDB" id="A0A4T0WUA1"/>
<feature type="compositionally biased region" description="Basic residues" evidence="10">
    <location>
        <begin position="182"/>
        <end position="196"/>
    </location>
</feature>
<accession>A0A4T0WUA1</accession>
<dbReference type="InterPro" id="IPR000629">
    <property type="entry name" value="RNA-helicase_DEAD-box_CS"/>
</dbReference>
<proteinExistence type="inferred from homology"/>
<keyword evidence="6" id="KW-0507">mRNA processing</keyword>
<dbReference type="EC" id="3.6.4.13" evidence="1"/>
<feature type="region of interest" description="Disordered" evidence="10">
    <location>
        <begin position="37"/>
        <end position="61"/>
    </location>
</feature>
<dbReference type="Pfam" id="PF00270">
    <property type="entry name" value="DEAD"/>
    <property type="match status" value="1"/>
</dbReference>
<dbReference type="GO" id="GO:0005524">
    <property type="term" value="F:ATP binding"/>
    <property type="evidence" value="ECO:0007669"/>
    <property type="project" value="UniProtKB-KW"/>
</dbReference>
<dbReference type="PROSITE" id="PS00039">
    <property type="entry name" value="DEAD_ATP_HELICASE"/>
    <property type="match status" value="1"/>
</dbReference>
<comment type="catalytic activity">
    <reaction evidence="8">
        <text>ATP + H2O = ADP + phosphate + H(+)</text>
        <dbReference type="Rhea" id="RHEA:13065"/>
        <dbReference type="ChEBI" id="CHEBI:15377"/>
        <dbReference type="ChEBI" id="CHEBI:15378"/>
        <dbReference type="ChEBI" id="CHEBI:30616"/>
        <dbReference type="ChEBI" id="CHEBI:43474"/>
        <dbReference type="ChEBI" id="CHEBI:456216"/>
        <dbReference type="EC" id="3.6.4.13"/>
    </reaction>
</comment>
<dbReference type="PANTHER" id="PTHR47958">
    <property type="entry name" value="ATP-DEPENDENT RNA HELICASE DBP3"/>
    <property type="match status" value="1"/>
</dbReference>
<sequence length="895" mass="101093">MSRQYRGGYNRRGRSTYRAHDYHYNYNYDYVPETYETPYNQGYPQNYRQGHQSQYYQQGQYQQGQYQQGQYQQGQYQQGQYQQEYNRPSPPYLTTQYNSPQAISPQANSPQANSPLHNPPQANSLQYNPPNDNPSGQYQQNQYYPKKSHTNTLDREVLTAPLEKPSSPTPSTQTLTQTQTQTKRKSLMKFTKKKARKTETIVQPSVVFDDDEGEVPPLNPLENEQNDDLDNLLVSYQNNHQPRSKLRLSDDEDDDTNNTNQNGISTEDDELLKLMSKKEKEIPKHTIQSYPIEKSFYIESDFIRALTTEEVRQLREHDCVRVRGKAAVKPILEWNQLGLPAPIAIVLDSLKYPSPTPIQCEALPNIMSGLDFIGIAETGSGKTIAFLLPLFRHLLSNPLRHSNTAGSTPRAIILTPTRELAIQIARAAKPFAENLNITIAKCYGGQSISGQIADLKRHADIVIGTPGRIIDLLCTNNGRILDLGHVSYFVMDEADRMLDLGFEPQIVKILHLLREDRQNVFFSATFPPKMQSIARKYTHGHVEVLVGSRNAVNENIDQRFEILLDEAAKFPKLLQILGSEELSSGKTIIFAERQNSCDQIVKQLLRRGYPVMALHGGKDQMEREGTIKDLKNGIIDIIVATSIASRGLDVDKLNLVVNYDSPSHIEDYVHRVGRTGRAGNKGIAITFLTPDQDKLAYELVKSLSSTSSQCEVPEQLTDLAAKYEAKLKSGEASLGSGFAGKGGLEKLQQIRESNFNLERKVYLDGETVSKSESTVTSSTTNKPPTLIPVEFMPYDEREHLYSAKLFINDFSQRVRMEITSREQYSRVVELTNASVTTRGRFYPPGTSAKKKQSEEDKLHVLVESPSERDVAEAISLFEESARRGLEREALALAQQ</sequence>
<evidence type="ECO:0000256" key="8">
    <source>
        <dbReference type="ARBA" id="ARBA00047984"/>
    </source>
</evidence>
<feature type="compositionally biased region" description="Low complexity" evidence="10">
    <location>
        <begin position="74"/>
        <end position="83"/>
    </location>
</feature>
<dbReference type="OrthoDB" id="196131at2759"/>
<evidence type="ECO:0000256" key="10">
    <source>
        <dbReference type="SAM" id="MobiDB-lite"/>
    </source>
</evidence>
<evidence type="ECO:0000256" key="7">
    <source>
        <dbReference type="ARBA" id="ARBA00038511"/>
    </source>
</evidence>
<evidence type="ECO:0000256" key="4">
    <source>
        <dbReference type="ARBA" id="ARBA00022806"/>
    </source>
</evidence>
<feature type="domain" description="DEAD-box RNA helicase Q" evidence="13">
    <location>
        <begin position="332"/>
        <end position="360"/>
    </location>
</feature>
<dbReference type="InterPro" id="IPR001650">
    <property type="entry name" value="Helicase_C-like"/>
</dbReference>
<dbReference type="Gene3D" id="3.40.50.300">
    <property type="entry name" value="P-loop containing nucleotide triphosphate hydrolases"/>
    <property type="match status" value="2"/>
</dbReference>
<evidence type="ECO:0000259" key="11">
    <source>
        <dbReference type="PROSITE" id="PS51192"/>
    </source>
</evidence>
<evidence type="ECO:0000313" key="15">
    <source>
        <dbReference type="Proteomes" id="UP000307173"/>
    </source>
</evidence>
<dbReference type="InterPro" id="IPR027417">
    <property type="entry name" value="P-loop_NTPase"/>
</dbReference>
<keyword evidence="6" id="KW-0508">mRNA splicing</keyword>
<dbReference type="InterPro" id="IPR014014">
    <property type="entry name" value="RNA_helicase_DEAD_Q_motif"/>
</dbReference>
<name>A0A4T0WUA1_9ASCO</name>
<dbReference type="InterPro" id="IPR056149">
    <property type="entry name" value="PRP5/DDX46/KHDC4_KH"/>
</dbReference>
<evidence type="ECO:0000313" key="14">
    <source>
        <dbReference type="EMBL" id="TID12950.1"/>
    </source>
</evidence>
<dbReference type="SMART" id="SM00487">
    <property type="entry name" value="DEXDc"/>
    <property type="match status" value="1"/>
</dbReference>
<dbReference type="Pfam" id="PF00271">
    <property type="entry name" value="Helicase_C"/>
    <property type="match status" value="1"/>
</dbReference>
<evidence type="ECO:0000256" key="9">
    <source>
        <dbReference type="PROSITE-ProRule" id="PRU00552"/>
    </source>
</evidence>
<feature type="compositionally biased region" description="Low complexity" evidence="10">
    <location>
        <begin position="165"/>
        <end position="181"/>
    </location>
</feature>
<feature type="compositionally biased region" description="Polar residues" evidence="10">
    <location>
        <begin position="37"/>
        <end position="48"/>
    </location>
</feature>
<evidence type="ECO:0000259" key="13">
    <source>
        <dbReference type="PROSITE" id="PS51195"/>
    </source>
</evidence>
<dbReference type="InterPro" id="IPR014001">
    <property type="entry name" value="Helicase_ATP-bd"/>
</dbReference>
<dbReference type="EMBL" id="SELW01000684">
    <property type="protein sequence ID" value="TID12950.1"/>
    <property type="molecule type" value="Genomic_DNA"/>
</dbReference>
<dbReference type="CDD" id="cd18787">
    <property type="entry name" value="SF2_C_DEAD"/>
    <property type="match status" value="1"/>
</dbReference>
<feature type="domain" description="Helicase C-terminal" evidence="12">
    <location>
        <begin position="555"/>
        <end position="720"/>
    </location>
</feature>
<feature type="region of interest" description="Disordered" evidence="10">
    <location>
        <begin position="240"/>
        <end position="269"/>
    </location>
</feature>
<feature type="region of interest" description="Disordered" evidence="10">
    <location>
        <begin position="74"/>
        <end position="142"/>
    </location>
</feature>
<dbReference type="PROSITE" id="PS51192">
    <property type="entry name" value="HELICASE_ATP_BIND_1"/>
    <property type="match status" value="1"/>
</dbReference>
<comment type="similarity">
    <text evidence="7">Belongs to the DEAD box helicase family. DDX46/PRP5 subfamily.</text>
</comment>
<feature type="short sequence motif" description="Q motif" evidence="9">
    <location>
        <begin position="332"/>
        <end position="360"/>
    </location>
</feature>
<keyword evidence="2" id="KW-0547">Nucleotide-binding</keyword>
<feature type="region of interest" description="Disordered" evidence="10">
    <location>
        <begin position="161"/>
        <end position="225"/>
    </location>
</feature>
<gene>
    <name evidence="14" type="ORF">CANINC_005049</name>
</gene>
<keyword evidence="15" id="KW-1185">Reference proteome</keyword>
<dbReference type="GO" id="GO:0003676">
    <property type="term" value="F:nucleic acid binding"/>
    <property type="evidence" value="ECO:0007669"/>
    <property type="project" value="InterPro"/>
</dbReference>
<dbReference type="Pfam" id="PF23469">
    <property type="entry name" value="KH_12"/>
    <property type="match status" value="1"/>
</dbReference>
<evidence type="ECO:0000256" key="3">
    <source>
        <dbReference type="ARBA" id="ARBA00022801"/>
    </source>
</evidence>
<dbReference type="SUPFAM" id="SSF52540">
    <property type="entry name" value="P-loop containing nucleoside triphosphate hydrolases"/>
    <property type="match status" value="1"/>
</dbReference>
<evidence type="ECO:0000256" key="2">
    <source>
        <dbReference type="ARBA" id="ARBA00022741"/>
    </source>
</evidence>
<dbReference type="GO" id="GO:0016787">
    <property type="term" value="F:hydrolase activity"/>
    <property type="evidence" value="ECO:0007669"/>
    <property type="project" value="UniProtKB-KW"/>
</dbReference>
<keyword evidence="4" id="KW-0347">Helicase</keyword>
<dbReference type="GO" id="GO:0008380">
    <property type="term" value="P:RNA splicing"/>
    <property type="evidence" value="ECO:0007669"/>
    <property type="project" value="UniProtKB-KW"/>
</dbReference>
<dbReference type="SMART" id="SM00490">
    <property type="entry name" value="HELICc"/>
    <property type="match status" value="1"/>
</dbReference>
<evidence type="ECO:0000256" key="5">
    <source>
        <dbReference type="ARBA" id="ARBA00022840"/>
    </source>
</evidence>
<reference evidence="14 15" key="1">
    <citation type="journal article" date="2019" name="Front. Genet.">
        <title>Whole-Genome Sequencing of the Opportunistic Yeast Pathogen Candida inconspicua Uncovers Its Hybrid Origin.</title>
        <authorList>
            <person name="Mixao V."/>
            <person name="Hansen A.P."/>
            <person name="Saus E."/>
            <person name="Boekhout T."/>
            <person name="Lass-Florl C."/>
            <person name="Gabaldon T."/>
        </authorList>
    </citation>
    <scope>NUCLEOTIDE SEQUENCE [LARGE SCALE GENOMIC DNA]</scope>
    <source>
        <strain evidence="14 15">CBS 180</strain>
    </source>
</reference>
<organism evidence="14 15">
    <name type="scientific">Pichia inconspicua</name>
    <dbReference type="NCBI Taxonomy" id="52247"/>
    <lineage>
        <taxon>Eukaryota</taxon>
        <taxon>Fungi</taxon>
        <taxon>Dikarya</taxon>
        <taxon>Ascomycota</taxon>
        <taxon>Saccharomycotina</taxon>
        <taxon>Pichiomycetes</taxon>
        <taxon>Pichiales</taxon>
        <taxon>Pichiaceae</taxon>
        <taxon>Pichia</taxon>
    </lineage>
</organism>
<evidence type="ECO:0000259" key="12">
    <source>
        <dbReference type="PROSITE" id="PS51194"/>
    </source>
</evidence>
<dbReference type="PROSITE" id="PS51194">
    <property type="entry name" value="HELICASE_CTER"/>
    <property type="match status" value="1"/>
</dbReference>
<protein>
    <recommendedName>
        <fullName evidence="1">RNA helicase</fullName>
        <ecNumber evidence="1">3.6.4.13</ecNumber>
    </recommendedName>
</protein>
<evidence type="ECO:0000256" key="6">
    <source>
        <dbReference type="ARBA" id="ARBA00023187"/>
    </source>
</evidence>
<evidence type="ECO:0000256" key="1">
    <source>
        <dbReference type="ARBA" id="ARBA00012552"/>
    </source>
</evidence>
<dbReference type="GO" id="GO:0003724">
    <property type="term" value="F:RNA helicase activity"/>
    <property type="evidence" value="ECO:0007669"/>
    <property type="project" value="UniProtKB-EC"/>
</dbReference>
<comment type="caution">
    <text evidence="14">The sequence shown here is derived from an EMBL/GenBank/DDBJ whole genome shotgun (WGS) entry which is preliminary data.</text>
</comment>
<dbReference type="STRING" id="52247.A0A4T0WUA1"/>
<feature type="compositionally biased region" description="Low complexity" evidence="10">
    <location>
        <begin position="49"/>
        <end position="61"/>
    </location>
</feature>
<dbReference type="PROSITE" id="PS51195">
    <property type="entry name" value="Q_MOTIF"/>
    <property type="match status" value="1"/>
</dbReference>